<dbReference type="EMBL" id="JAULSN010000010">
    <property type="protein sequence ID" value="KAK3361927.1"/>
    <property type="molecule type" value="Genomic_DNA"/>
</dbReference>
<name>A0AAE0MYS8_9PEZI</name>
<reference evidence="2" key="2">
    <citation type="submission" date="2023-06" db="EMBL/GenBank/DDBJ databases">
        <authorList>
            <consortium name="Lawrence Berkeley National Laboratory"/>
            <person name="Haridas S."/>
            <person name="Hensen N."/>
            <person name="Bonometti L."/>
            <person name="Westerberg I."/>
            <person name="Brannstrom I.O."/>
            <person name="Guillou S."/>
            <person name="Cros-Aarteil S."/>
            <person name="Calhoun S."/>
            <person name="Kuo A."/>
            <person name="Mondo S."/>
            <person name="Pangilinan J."/>
            <person name="Riley R."/>
            <person name="Labutti K."/>
            <person name="Andreopoulos B."/>
            <person name="Lipzen A."/>
            <person name="Chen C."/>
            <person name="Yanf M."/>
            <person name="Daum C."/>
            <person name="Ng V."/>
            <person name="Clum A."/>
            <person name="Steindorff A."/>
            <person name="Ohm R."/>
            <person name="Martin F."/>
            <person name="Silar P."/>
            <person name="Natvig D."/>
            <person name="Lalanne C."/>
            <person name="Gautier V."/>
            <person name="Ament-Velasquez S.L."/>
            <person name="Kruys A."/>
            <person name="Hutchinson M.I."/>
            <person name="Powell A.J."/>
            <person name="Barry K."/>
            <person name="Miller A.N."/>
            <person name="Grigoriev I.V."/>
            <person name="Debuchy R."/>
            <person name="Gladieux P."/>
            <person name="Thoren M.H."/>
            <person name="Johannesson H."/>
        </authorList>
    </citation>
    <scope>NUCLEOTIDE SEQUENCE</scope>
    <source>
        <strain evidence="2">CBS 958.72</strain>
    </source>
</reference>
<organism evidence="2 3">
    <name type="scientific">Lasiosphaeria ovina</name>
    <dbReference type="NCBI Taxonomy" id="92902"/>
    <lineage>
        <taxon>Eukaryota</taxon>
        <taxon>Fungi</taxon>
        <taxon>Dikarya</taxon>
        <taxon>Ascomycota</taxon>
        <taxon>Pezizomycotina</taxon>
        <taxon>Sordariomycetes</taxon>
        <taxon>Sordariomycetidae</taxon>
        <taxon>Sordariales</taxon>
        <taxon>Lasiosphaeriaceae</taxon>
        <taxon>Lasiosphaeria</taxon>
    </lineage>
</organism>
<comment type="caution">
    <text evidence="2">The sequence shown here is derived from an EMBL/GenBank/DDBJ whole genome shotgun (WGS) entry which is preliminary data.</text>
</comment>
<protein>
    <submittedName>
        <fullName evidence="2">Uncharacterized protein</fullName>
    </submittedName>
</protein>
<keyword evidence="3" id="KW-1185">Reference proteome</keyword>
<reference evidence="2" key="1">
    <citation type="journal article" date="2023" name="Mol. Phylogenet. Evol.">
        <title>Genome-scale phylogeny and comparative genomics of the fungal order Sordariales.</title>
        <authorList>
            <person name="Hensen N."/>
            <person name="Bonometti L."/>
            <person name="Westerberg I."/>
            <person name="Brannstrom I.O."/>
            <person name="Guillou S."/>
            <person name="Cros-Aarteil S."/>
            <person name="Calhoun S."/>
            <person name="Haridas S."/>
            <person name="Kuo A."/>
            <person name="Mondo S."/>
            <person name="Pangilinan J."/>
            <person name="Riley R."/>
            <person name="LaButti K."/>
            <person name="Andreopoulos B."/>
            <person name="Lipzen A."/>
            <person name="Chen C."/>
            <person name="Yan M."/>
            <person name="Daum C."/>
            <person name="Ng V."/>
            <person name="Clum A."/>
            <person name="Steindorff A."/>
            <person name="Ohm R.A."/>
            <person name="Martin F."/>
            <person name="Silar P."/>
            <person name="Natvig D.O."/>
            <person name="Lalanne C."/>
            <person name="Gautier V."/>
            <person name="Ament-Velasquez S.L."/>
            <person name="Kruys A."/>
            <person name="Hutchinson M.I."/>
            <person name="Powell A.J."/>
            <person name="Barry K."/>
            <person name="Miller A.N."/>
            <person name="Grigoriev I.V."/>
            <person name="Debuchy R."/>
            <person name="Gladieux P."/>
            <person name="Hiltunen Thoren M."/>
            <person name="Johannesson H."/>
        </authorList>
    </citation>
    <scope>NUCLEOTIDE SEQUENCE</scope>
    <source>
        <strain evidence="2">CBS 958.72</strain>
    </source>
</reference>
<proteinExistence type="predicted"/>
<evidence type="ECO:0000313" key="3">
    <source>
        <dbReference type="Proteomes" id="UP001287356"/>
    </source>
</evidence>
<dbReference type="Proteomes" id="UP001287356">
    <property type="component" value="Unassembled WGS sequence"/>
</dbReference>
<accession>A0AAE0MYS8</accession>
<sequence length="97" mass="10160">MPPVSWRAPIAIASAIASVRTCHATLDTSLSCSSEPLPATYDTYGLLRGCWVGCTRPGPALFSQSAASPTDLPNVESSDLTGHLASPRLYGGRSLVR</sequence>
<evidence type="ECO:0000313" key="2">
    <source>
        <dbReference type="EMBL" id="KAK3361927.1"/>
    </source>
</evidence>
<gene>
    <name evidence="2" type="ORF">B0T24DRAFT_640418</name>
</gene>
<dbReference type="AlphaFoldDB" id="A0AAE0MYS8"/>
<feature type="region of interest" description="Disordered" evidence="1">
    <location>
        <begin position="65"/>
        <end position="97"/>
    </location>
</feature>
<evidence type="ECO:0000256" key="1">
    <source>
        <dbReference type="SAM" id="MobiDB-lite"/>
    </source>
</evidence>